<keyword evidence="1" id="KW-1133">Transmembrane helix</keyword>
<comment type="caution">
    <text evidence="2">The sequence shown here is derived from an EMBL/GenBank/DDBJ whole genome shotgun (WGS) entry which is preliminary data.</text>
</comment>
<dbReference type="RefSeq" id="WP_113969544.1">
    <property type="nucleotide sequence ID" value="NZ_QNRJ01000006.1"/>
</dbReference>
<feature type="transmembrane region" description="Helical" evidence="1">
    <location>
        <begin position="56"/>
        <end position="73"/>
    </location>
</feature>
<protein>
    <submittedName>
        <fullName evidence="2">Dolichyl-phosphate-mannose-protein mannosyltransferase</fullName>
    </submittedName>
</protein>
<reference evidence="2 3" key="1">
    <citation type="submission" date="2018-06" db="EMBL/GenBank/DDBJ databases">
        <title>Freshwater and sediment microbial communities from various areas in North America, analyzing microbe dynamics in response to fracking.</title>
        <authorList>
            <person name="Lamendella R."/>
        </authorList>
    </citation>
    <scope>NUCLEOTIDE SEQUENCE [LARGE SCALE GENOMIC DNA]</scope>
    <source>
        <strain evidence="2 3">97B</strain>
    </source>
</reference>
<feature type="transmembrane region" description="Helical" evidence="1">
    <location>
        <begin position="161"/>
        <end position="189"/>
    </location>
</feature>
<proteinExistence type="predicted"/>
<feature type="transmembrane region" description="Helical" evidence="1">
    <location>
        <begin position="201"/>
        <end position="222"/>
    </location>
</feature>
<feature type="transmembrane region" description="Helical" evidence="1">
    <location>
        <begin position="330"/>
        <end position="347"/>
    </location>
</feature>
<evidence type="ECO:0000256" key="1">
    <source>
        <dbReference type="SAM" id="Phobius"/>
    </source>
</evidence>
<keyword evidence="2" id="KW-0808">Transferase</keyword>
<feature type="transmembrane region" description="Helical" evidence="1">
    <location>
        <begin position="267"/>
        <end position="291"/>
    </location>
</feature>
<feature type="transmembrane region" description="Helical" evidence="1">
    <location>
        <begin position="111"/>
        <end position="141"/>
    </location>
</feature>
<feature type="transmembrane region" description="Helical" evidence="1">
    <location>
        <begin position="79"/>
        <end position="99"/>
    </location>
</feature>
<feature type="transmembrane region" description="Helical" evidence="1">
    <location>
        <begin position="303"/>
        <end position="324"/>
    </location>
</feature>
<name>A0A366EPM9_9BACI</name>
<keyword evidence="1" id="KW-0472">Membrane</keyword>
<evidence type="ECO:0000313" key="3">
    <source>
        <dbReference type="Proteomes" id="UP000252118"/>
    </source>
</evidence>
<evidence type="ECO:0000313" key="2">
    <source>
        <dbReference type="EMBL" id="RBP04338.1"/>
    </source>
</evidence>
<dbReference type="EMBL" id="QNRJ01000006">
    <property type="protein sequence ID" value="RBP04338.1"/>
    <property type="molecule type" value="Genomic_DNA"/>
</dbReference>
<dbReference type="AlphaFoldDB" id="A0A366EPM9"/>
<dbReference type="GO" id="GO:0016757">
    <property type="term" value="F:glycosyltransferase activity"/>
    <property type="evidence" value="ECO:0007669"/>
    <property type="project" value="UniProtKB-KW"/>
</dbReference>
<sequence>MIDKHLNKWMISILVVFSLYFIYRLILLPPYASSWDEVDYALGVIEFDLLKMQPHFPGYPFFIFGGMMVHIFVDDPVLSLQIFNTILLVSSILPVYWLFGHYLERKKAIIATLFLFSLSYPSVMTVQAMSEGAAIPVLWWYLWSLHRAVIRKTKDAAVLPILLFAILMGIRLSYIGFGAGILYYWFVFWKESGNGSEKVKAIAFHLTLLILSQGVWLSALAANAGSLQTLLQIALGFTDGHFTEWGGTVESDTGFFERLWNYIFINIGWNGLFTQSLSIMVITALLFLLSVKMTGKWTKPGTGTILLLIAFGSYFIWGLFAQNIDKPRHILPLAILAVFFLLIGWMKKLNATKIIALSLWFILHIGTSVGVLTDYHASAPAVYKTESYFTEQNEKTPIVVYTWEETRVYSYLDAPYSHKRVLTYSQFLQDIQHTNKEIYLTGAVVKGFEQQGIENLDEKIEKVQVFHSQELFDPVYSTITVYKWADKKGERR</sequence>
<keyword evidence="1" id="KW-0812">Transmembrane</keyword>
<accession>A0A366EPM9</accession>
<feature type="transmembrane region" description="Helical" evidence="1">
    <location>
        <begin position="6"/>
        <end position="26"/>
    </location>
</feature>
<organism evidence="2 3">
    <name type="scientific">Rossellomorea aquimaris</name>
    <dbReference type="NCBI Taxonomy" id="189382"/>
    <lineage>
        <taxon>Bacteria</taxon>
        <taxon>Bacillati</taxon>
        <taxon>Bacillota</taxon>
        <taxon>Bacilli</taxon>
        <taxon>Bacillales</taxon>
        <taxon>Bacillaceae</taxon>
        <taxon>Rossellomorea</taxon>
    </lineage>
</organism>
<feature type="transmembrane region" description="Helical" evidence="1">
    <location>
        <begin position="354"/>
        <end position="372"/>
    </location>
</feature>
<dbReference type="Proteomes" id="UP000252118">
    <property type="component" value="Unassembled WGS sequence"/>
</dbReference>
<keyword evidence="2" id="KW-0328">Glycosyltransferase</keyword>
<gene>
    <name evidence="2" type="ORF">DET59_106128</name>
</gene>
<dbReference type="OrthoDB" id="244199at2"/>